<dbReference type="InterPro" id="IPR006127">
    <property type="entry name" value="ZnuA-like"/>
</dbReference>
<evidence type="ECO:0000256" key="2">
    <source>
        <dbReference type="ARBA" id="ARBA00022448"/>
    </source>
</evidence>
<dbReference type="GO" id="GO:0007155">
    <property type="term" value="P:cell adhesion"/>
    <property type="evidence" value="ECO:0007669"/>
    <property type="project" value="InterPro"/>
</dbReference>
<dbReference type="EMBL" id="VBTY01000276">
    <property type="protein sequence ID" value="MDG3497085.1"/>
    <property type="molecule type" value="Genomic_DNA"/>
</dbReference>
<evidence type="ECO:0000256" key="5">
    <source>
        <dbReference type="RuleBase" id="RU003512"/>
    </source>
</evidence>
<keyword evidence="3" id="KW-0479">Metal-binding</keyword>
<dbReference type="PANTHER" id="PTHR42953:SF1">
    <property type="entry name" value="METAL-BINDING PROTEIN HI_0362-RELATED"/>
    <property type="match status" value="1"/>
</dbReference>
<dbReference type="GO" id="GO:0030313">
    <property type="term" value="C:cell envelope"/>
    <property type="evidence" value="ECO:0007669"/>
    <property type="project" value="UniProtKB-SubCell"/>
</dbReference>
<organism evidence="7 8">
    <name type="scientific">Pseudanabaena catenata USMAC16</name>
    <dbReference type="NCBI Taxonomy" id="1855837"/>
    <lineage>
        <taxon>Bacteria</taxon>
        <taxon>Bacillati</taxon>
        <taxon>Cyanobacteriota</taxon>
        <taxon>Cyanophyceae</taxon>
        <taxon>Pseudanabaenales</taxon>
        <taxon>Pseudanabaenaceae</taxon>
        <taxon>Pseudanabaena</taxon>
    </lineage>
</organism>
<dbReference type="InterPro" id="IPR006129">
    <property type="entry name" value="AdhesinB"/>
</dbReference>
<dbReference type="GO" id="GO:0046872">
    <property type="term" value="F:metal ion binding"/>
    <property type="evidence" value="ECO:0007669"/>
    <property type="project" value="UniProtKB-KW"/>
</dbReference>
<dbReference type="PRINTS" id="PR00690">
    <property type="entry name" value="ADHESNFAMILY"/>
</dbReference>
<gene>
    <name evidence="7" type="ORF">FEV09_21325</name>
</gene>
<dbReference type="Proteomes" id="UP001152872">
    <property type="component" value="Unassembled WGS sequence"/>
</dbReference>
<evidence type="ECO:0000313" key="7">
    <source>
        <dbReference type="EMBL" id="MDG3497085.1"/>
    </source>
</evidence>
<dbReference type="AlphaFoldDB" id="A0A9X4RKI4"/>
<dbReference type="RefSeq" id="WP_009629289.1">
    <property type="nucleotide sequence ID" value="NZ_VBTY01000276.1"/>
</dbReference>
<comment type="subcellular location">
    <subcellularLocation>
        <location evidence="1">Cell envelope</location>
    </subcellularLocation>
</comment>
<keyword evidence="8" id="KW-1185">Reference proteome</keyword>
<accession>A0A9X4RKI4</accession>
<reference evidence="7" key="1">
    <citation type="submission" date="2019-05" db="EMBL/GenBank/DDBJ databases">
        <title>Whole genome sequencing of Pseudanabaena catenata USMAC16.</title>
        <authorList>
            <person name="Khan Z."/>
            <person name="Omar W.M."/>
            <person name="Convey P."/>
            <person name="Merican F."/>
            <person name="Najimudin N."/>
        </authorList>
    </citation>
    <scope>NUCLEOTIDE SEQUENCE</scope>
    <source>
        <strain evidence="7">USMAC16</strain>
    </source>
</reference>
<comment type="similarity">
    <text evidence="5">Belongs to the bacterial solute-binding protein 9 family.</text>
</comment>
<evidence type="ECO:0000256" key="4">
    <source>
        <dbReference type="ARBA" id="ARBA00022729"/>
    </source>
</evidence>
<keyword evidence="4 6" id="KW-0732">Signal</keyword>
<name>A0A9X4RKI4_9CYAN</name>
<dbReference type="InterPro" id="IPR006128">
    <property type="entry name" value="Lipoprotein_PsaA-like"/>
</dbReference>
<feature type="signal peptide" evidence="6">
    <location>
        <begin position="1"/>
        <end position="38"/>
    </location>
</feature>
<evidence type="ECO:0000313" key="8">
    <source>
        <dbReference type="Proteomes" id="UP001152872"/>
    </source>
</evidence>
<dbReference type="Pfam" id="PF01297">
    <property type="entry name" value="ZnuA"/>
    <property type="match status" value="1"/>
</dbReference>
<evidence type="ECO:0000256" key="3">
    <source>
        <dbReference type="ARBA" id="ARBA00022723"/>
    </source>
</evidence>
<sequence>MSTNFFTKPQPWKSIFFSVVAASASYFCLGLSAVMAQASKPKVVATTSVLCDVTKQIAQDTVDLTCLIDAGSDPHEYKPKPADRQAIAHANLVLYAGYDFEPDIIKMINATNNNFTKIAVNELAVPMPQQFEDDGKTVNDPHVFHSARNGSRIAEIVGASLNQIQPSQETLYKANTKKLSDELLRLDSWIKDQVATIPPNQRKLVTTHDAFGYYSKAYGIPVSGALQGVSTEEQATPKRVSDLVSSIKKEGVPIIFAELTINPKLINAVAREANVKVAEHPLYADGLGEIGSDGDTYQKFFIANTKTIVEGLGGKFTPFK</sequence>
<protein>
    <submittedName>
        <fullName evidence="7">Zinc ABC transporter substrate-binding protein</fullName>
    </submittedName>
</protein>
<dbReference type="InterPro" id="IPR050492">
    <property type="entry name" value="Bact_metal-bind_prot9"/>
</dbReference>
<dbReference type="SUPFAM" id="SSF53807">
    <property type="entry name" value="Helical backbone' metal receptor"/>
    <property type="match status" value="1"/>
</dbReference>
<evidence type="ECO:0000256" key="1">
    <source>
        <dbReference type="ARBA" id="ARBA00004196"/>
    </source>
</evidence>
<dbReference type="PRINTS" id="PR00691">
    <property type="entry name" value="ADHESINB"/>
</dbReference>
<dbReference type="GO" id="GO:0030001">
    <property type="term" value="P:metal ion transport"/>
    <property type="evidence" value="ECO:0007669"/>
    <property type="project" value="InterPro"/>
</dbReference>
<dbReference type="Gene3D" id="3.40.50.1980">
    <property type="entry name" value="Nitrogenase molybdenum iron protein domain"/>
    <property type="match status" value="2"/>
</dbReference>
<feature type="chain" id="PRO_5040770300" evidence="6">
    <location>
        <begin position="39"/>
        <end position="320"/>
    </location>
</feature>
<dbReference type="PANTHER" id="PTHR42953">
    <property type="entry name" value="HIGH-AFFINITY ZINC UPTAKE SYSTEM PROTEIN ZNUA-RELATED"/>
    <property type="match status" value="1"/>
</dbReference>
<comment type="caution">
    <text evidence="7">The sequence shown here is derived from an EMBL/GenBank/DDBJ whole genome shotgun (WGS) entry which is preliminary data.</text>
</comment>
<proteinExistence type="inferred from homology"/>
<keyword evidence="2 5" id="KW-0813">Transport</keyword>
<evidence type="ECO:0000256" key="6">
    <source>
        <dbReference type="SAM" id="SignalP"/>
    </source>
</evidence>